<accession>A0A1S3K7S8</accession>
<dbReference type="PANTHER" id="PTHR16110:SF1">
    <property type="entry name" value="TBC1 DOMAIN FAMILY MEMBER 19"/>
    <property type="match status" value="1"/>
</dbReference>
<dbReference type="InterPro" id="IPR042507">
    <property type="entry name" value="TBC1D19"/>
</dbReference>
<reference evidence="3" key="1">
    <citation type="submission" date="2025-08" db="UniProtKB">
        <authorList>
            <consortium name="RefSeq"/>
        </authorList>
    </citation>
    <scope>IDENTIFICATION</scope>
    <source>
        <tissue evidence="3">Gonads</tissue>
    </source>
</reference>
<dbReference type="SMART" id="SM00164">
    <property type="entry name" value="TBC"/>
    <property type="match status" value="1"/>
</dbReference>
<gene>
    <name evidence="3" type="primary">LOC106179541</name>
</gene>
<dbReference type="Gene3D" id="1.10.472.80">
    <property type="entry name" value="Ypt/Rab-GAP domain of gyp1p, domain 3"/>
    <property type="match status" value="1"/>
</dbReference>
<dbReference type="RefSeq" id="XP_013418690.1">
    <property type="nucleotide sequence ID" value="XM_013563236.1"/>
</dbReference>
<dbReference type="InterPro" id="IPR000195">
    <property type="entry name" value="Rab-GAP-TBC_dom"/>
</dbReference>
<dbReference type="GeneID" id="106179541"/>
<dbReference type="SUPFAM" id="SSF47923">
    <property type="entry name" value="Ypt/Rab-GAP domain of gyp1p"/>
    <property type="match status" value="1"/>
</dbReference>
<dbReference type="OrthoDB" id="10249775at2759"/>
<dbReference type="Proteomes" id="UP000085678">
    <property type="component" value="Unplaced"/>
</dbReference>
<dbReference type="FunCoup" id="A0A1S3K7S8">
    <property type="interactions" value="364"/>
</dbReference>
<protein>
    <submittedName>
        <fullName evidence="3">TBC1 domain family member 19</fullName>
    </submittedName>
</protein>
<dbReference type="AlphaFoldDB" id="A0A1S3K7S8"/>
<keyword evidence="2" id="KW-1185">Reference proteome</keyword>
<evidence type="ECO:0000259" key="1">
    <source>
        <dbReference type="PROSITE" id="PS50086"/>
    </source>
</evidence>
<dbReference type="PANTHER" id="PTHR16110">
    <property type="entry name" value="TBC1 DOMAIN FAMILY MEMBER 19"/>
    <property type="match status" value="1"/>
</dbReference>
<dbReference type="PROSITE" id="PS50086">
    <property type="entry name" value="TBC_RABGAP"/>
    <property type="match status" value="1"/>
</dbReference>
<dbReference type="STRING" id="7574.A0A1S3K7S8"/>
<name>A0A1S3K7S8_LINAN</name>
<dbReference type="OMA" id="VFKWIMR"/>
<dbReference type="KEGG" id="lak:106179541"/>
<sequence length="523" mass="59839">MSSEDQLQVLVLDIYSQIKGTPLELELFKQAQIISQNPLLRSSELKQTVIETLSKKEHGTQLKNTVYKYLQKRPAVPHPKAGPEHLKEPLTYIRKAQSNWDKRIVKSLNSMCTELGVPLARKRSEKDQKEVIVHWGELGTAAPDLSAFRPVYAPKDFLEVLVGLRNPNAHSGEPSSFSSLWGIIQVPLRIRSIMELRLRFNEMSINQCQTGVDDNPDIPPELFDNDRSKLAKKVLNNKHSPLSQEFLKKGAPPGVRAELWKQTLGVDVDQIDQLYYEQLKSYVVQHDLLVDSLIYKDVKLTATNDDQYFVFEDYIYQVLFPFSRDTQVLDHFKHSSANPPKSYIRGKLGVEEFAVHYPPNGVIPFHGFAMYVAPLCYIYDDPVVLYYVFRELYMRYFFRLHQISSHPQSIVSLCLLFESLLQSQEPQLFLHLKTIQAQPLRIAFKWLIRAFSGYLDSEQVLLLWDRVLAYNSLEILAVLAVAIFSFRKTNLLQVGTASAAEGVLADITTLKVVPLIQLSLFST</sequence>
<evidence type="ECO:0000313" key="3">
    <source>
        <dbReference type="RefSeq" id="XP_013418690.1"/>
    </source>
</evidence>
<dbReference type="InParanoid" id="A0A1S3K7S8"/>
<evidence type="ECO:0000313" key="2">
    <source>
        <dbReference type="Proteomes" id="UP000085678"/>
    </source>
</evidence>
<feature type="domain" description="Rab-GAP TBC" evidence="1">
    <location>
        <begin position="250"/>
        <end position="471"/>
    </location>
</feature>
<proteinExistence type="predicted"/>
<dbReference type="Pfam" id="PF00566">
    <property type="entry name" value="RabGAP-TBC"/>
    <property type="match status" value="1"/>
</dbReference>
<organism evidence="2 3">
    <name type="scientific">Lingula anatina</name>
    <name type="common">Brachiopod</name>
    <name type="synonym">Lingula unguis</name>
    <dbReference type="NCBI Taxonomy" id="7574"/>
    <lineage>
        <taxon>Eukaryota</taxon>
        <taxon>Metazoa</taxon>
        <taxon>Spiralia</taxon>
        <taxon>Lophotrochozoa</taxon>
        <taxon>Brachiopoda</taxon>
        <taxon>Linguliformea</taxon>
        <taxon>Lingulata</taxon>
        <taxon>Lingulida</taxon>
        <taxon>Linguloidea</taxon>
        <taxon>Lingulidae</taxon>
        <taxon>Lingula</taxon>
    </lineage>
</organism>
<dbReference type="InterPro" id="IPR035969">
    <property type="entry name" value="Rab-GAP_TBC_sf"/>
</dbReference>